<gene>
    <name evidence="6" type="ORF">A3K87_18100</name>
</gene>
<comment type="similarity">
    <text evidence="2">Belongs to the DadA oxidoreductase family.</text>
</comment>
<dbReference type="GO" id="GO:0005737">
    <property type="term" value="C:cytoplasm"/>
    <property type="evidence" value="ECO:0007669"/>
    <property type="project" value="TreeGrafter"/>
</dbReference>
<proteinExistence type="inferred from homology"/>
<evidence type="ECO:0000313" key="6">
    <source>
        <dbReference type="EMBL" id="OAK62756.1"/>
    </source>
</evidence>
<dbReference type="RefSeq" id="WP_081268532.1">
    <property type="nucleotide sequence ID" value="NZ_LVHG01000049.1"/>
</dbReference>
<dbReference type="SUPFAM" id="SSF51905">
    <property type="entry name" value="FAD/NAD(P)-binding domain"/>
    <property type="match status" value="1"/>
</dbReference>
<dbReference type="PANTHER" id="PTHR13847:SF286">
    <property type="entry name" value="D-AMINO ACID DEHYDROGENASE"/>
    <property type="match status" value="1"/>
</dbReference>
<dbReference type="GO" id="GO:0016491">
    <property type="term" value="F:oxidoreductase activity"/>
    <property type="evidence" value="ECO:0007669"/>
    <property type="project" value="UniProtKB-KW"/>
</dbReference>
<keyword evidence="3" id="KW-0285">Flavoprotein</keyword>
<evidence type="ECO:0000256" key="1">
    <source>
        <dbReference type="ARBA" id="ARBA00001974"/>
    </source>
</evidence>
<dbReference type="Proteomes" id="UP000077852">
    <property type="component" value="Unassembled WGS sequence"/>
</dbReference>
<evidence type="ECO:0000259" key="5">
    <source>
        <dbReference type="Pfam" id="PF01266"/>
    </source>
</evidence>
<reference evidence="6 7" key="1">
    <citation type="submission" date="2016-03" db="EMBL/GenBank/DDBJ databases">
        <title>Genome sequence of Variovorax paradoxus KB5.</title>
        <authorList>
            <person name="Jeong H."/>
            <person name="Hong C.E."/>
            <person name="Jo S.H."/>
            <person name="Park J.M."/>
        </authorList>
    </citation>
    <scope>NUCLEOTIDE SEQUENCE [LARGE SCALE GENOMIC DNA]</scope>
    <source>
        <strain evidence="6 7">KB5</strain>
    </source>
</reference>
<protein>
    <submittedName>
        <fullName evidence="6">FAD-dependent oxidoreductase</fullName>
    </submittedName>
</protein>
<dbReference type="Pfam" id="PF01266">
    <property type="entry name" value="DAO"/>
    <property type="match status" value="1"/>
</dbReference>
<dbReference type="AlphaFoldDB" id="A0AA91IB91"/>
<sequence length="379" mass="41148">MPGAQAHHPDHFDLVVVGAGIVGLAHAYTAAQRGLKVCVVERDAACIGASIRNFGFITITGQAPGDTWRRAMHAREVWQRIAPCAGIDIVHRNLWLAACRPEAHDVLEAFMRTPMGEACELLDAADAQAKAPALNLSDACSVLFSPHELRVESRTAIGLLARWLAEAHGVTFRFGEAVLEVQTPRVRTSRGTLHAERVAVCTNTDLHGLFADRLAAHELTLCRLQMLRVKPEAGFQLPGSVMTDLSLVRYEGYSTLPEAAALRARLQQEEAASLEHGIHLIVVQSADGSLVVGDSHHYGDAPEPFAMEEVDQLILRHLRSTLNLENARVTERWTGVYPSSKTTPCVIDAPDDATRVVIVTSGSGASTGFGIAHDVFEKW</sequence>
<evidence type="ECO:0000256" key="4">
    <source>
        <dbReference type="ARBA" id="ARBA00023002"/>
    </source>
</evidence>
<dbReference type="InterPro" id="IPR036188">
    <property type="entry name" value="FAD/NAD-bd_sf"/>
</dbReference>
<dbReference type="EMBL" id="LVHG01000049">
    <property type="protein sequence ID" value="OAK62756.1"/>
    <property type="molecule type" value="Genomic_DNA"/>
</dbReference>
<comment type="caution">
    <text evidence="6">The sequence shown here is derived from an EMBL/GenBank/DDBJ whole genome shotgun (WGS) entry which is preliminary data.</text>
</comment>
<dbReference type="Gene3D" id="3.50.50.60">
    <property type="entry name" value="FAD/NAD(P)-binding domain"/>
    <property type="match status" value="1"/>
</dbReference>
<dbReference type="NCBIfam" id="TIGR03364">
    <property type="entry name" value="HpnW_proposed"/>
    <property type="match status" value="1"/>
</dbReference>
<feature type="domain" description="FAD dependent oxidoreductase" evidence="5">
    <location>
        <begin position="13"/>
        <end position="375"/>
    </location>
</feature>
<dbReference type="Gene3D" id="3.30.9.10">
    <property type="entry name" value="D-Amino Acid Oxidase, subunit A, domain 2"/>
    <property type="match status" value="1"/>
</dbReference>
<evidence type="ECO:0000313" key="7">
    <source>
        <dbReference type="Proteomes" id="UP000077852"/>
    </source>
</evidence>
<dbReference type="InterPro" id="IPR006076">
    <property type="entry name" value="FAD-dep_OxRdtase"/>
</dbReference>
<name>A0AA91IB91_VARPD</name>
<dbReference type="PANTHER" id="PTHR13847">
    <property type="entry name" value="SARCOSINE DEHYDROGENASE-RELATED"/>
    <property type="match status" value="1"/>
</dbReference>
<organism evidence="6 7">
    <name type="scientific">Variovorax paradoxus</name>
    <dbReference type="NCBI Taxonomy" id="34073"/>
    <lineage>
        <taxon>Bacteria</taxon>
        <taxon>Pseudomonadati</taxon>
        <taxon>Pseudomonadota</taxon>
        <taxon>Betaproteobacteria</taxon>
        <taxon>Burkholderiales</taxon>
        <taxon>Comamonadaceae</taxon>
        <taxon>Variovorax</taxon>
    </lineage>
</organism>
<evidence type="ECO:0000256" key="3">
    <source>
        <dbReference type="ARBA" id="ARBA00022630"/>
    </source>
</evidence>
<dbReference type="InterPro" id="IPR017741">
    <property type="entry name" value="FAD-dependent_OxRdtase_HpnW"/>
</dbReference>
<comment type="cofactor">
    <cofactor evidence="1">
        <name>FAD</name>
        <dbReference type="ChEBI" id="CHEBI:57692"/>
    </cofactor>
</comment>
<keyword evidence="4" id="KW-0560">Oxidoreductase</keyword>
<accession>A0AA91IB91</accession>
<evidence type="ECO:0000256" key="2">
    <source>
        <dbReference type="ARBA" id="ARBA00009410"/>
    </source>
</evidence>